<dbReference type="Proteomes" id="UP000824881">
    <property type="component" value="Unassembled WGS sequence"/>
</dbReference>
<keyword evidence="2" id="KW-1185">Reference proteome</keyword>
<reference evidence="1 2" key="1">
    <citation type="journal article" date="2021" name="Appl. Environ. Microbiol.">
        <title>Genetic linkage and physical mapping for an oyster mushroom Pleurotus cornucopiae and QTL analysis for the trait cap color.</title>
        <authorList>
            <person name="Zhang Y."/>
            <person name="Gao W."/>
            <person name="Sonnenberg A."/>
            <person name="Chen Q."/>
            <person name="Zhang J."/>
            <person name="Huang C."/>
        </authorList>
    </citation>
    <scope>NUCLEOTIDE SEQUENCE [LARGE SCALE GENOMIC DNA]</scope>
    <source>
        <strain evidence="1">CCMSSC00406</strain>
    </source>
</reference>
<comment type="caution">
    <text evidence="1">The sequence shown here is derived from an EMBL/GenBank/DDBJ whole genome shotgun (WGS) entry which is preliminary data.</text>
</comment>
<accession>A0ACB7IT14</accession>
<evidence type="ECO:0000313" key="1">
    <source>
        <dbReference type="EMBL" id="KAG9220849.1"/>
    </source>
</evidence>
<evidence type="ECO:0000313" key="2">
    <source>
        <dbReference type="Proteomes" id="UP000824881"/>
    </source>
</evidence>
<dbReference type="EMBL" id="WQMT02000007">
    <property type="protein sequence ID" value="KAG9220849.1"/>
    <property type="molecule type" value="Genomic_DNA"/>
</dbReference>
<gene>
    <name evidence="1" type="ORF">CCMSSC00406_0002551</name>
</gene>
<name>A0ACB7IT14_PLECO</name>
<organism evidence="1 2">
    <name type="scientific">Pleurotus cornucopiae</name>
    <name type="common">Cornucopia mushroom</name>
    <dbReference type="NCBI Taxonomy" id="5321"/>
    <lineage>
        <taxon>Eukaryota</taxon>
        <taxon>Fungi</taxon>
        <taxon>Dikarya</taxon>
        <taxon>Basidiomycota</taxon>
        <taxon>Agaricomycotina</taxon>
        <taxon>Agaricomycetes</taxon>
        <taxon>Agaricomycetidae</taxon>
        <taxon>Agaricales</taxon>
        <taxon>Pleurotineae</taxon>
        <taxon>Pleurotaceae</taxon>
        <taxon>Pleurotus</taxon>
    </lineage>
</organism>
<proteinExistence type="predicted"/>
<protein>
    <submittedName>
        <fullName evidence="1">Uncharacterized protein</fullName>
    </submittedName>
</protein>
<sequence>MSVSLLNFVQTVPQPLTSALIQLSPQIHFGRTALQIVSWNNTLDSCLVLAGWWFVCTFYYSVCVFLLPLLLLIYAVLRVQRRSTDAASVGHPTTEDSLQAVITDLSVIQSLIPSLSLPSNSNSYASSRAGIGTEATRILRPLFTLYSLYVVATLIVPINILVAIFGSLFITHRSRWFCTLRSTLRKSAYIRFAAYRVGAFITGIPIPSSPSSVSVTTTTTPHASGAQPTASLRFLFTIQENQRWWMGLDWTAALLPSERPSWSTTSLLPIAPPASFSLPEDTISVIELPNNRGKGNGTKGKKRVVKRTAKWRWDEAEWKVLVRREDKDDKVERVECPLPIVREEMEQQSQIATSSSLNSIVSASNASGSTTTSRFASKLLESITSSSSTGANTSSSAPSIVSLSEMETSPSSPTKSQIPPSSLPASSTHPSQSGQINASEPSSSASSPAIPPTSSPQIPHTDPSGWIYTDNKWESPPSSTHKGGLGKFTRCRIWGRVAVCEEWVEEEYVNEEDIKKKAENTVKSNMEQPKKQPSSSLVEEASIVASGTFTSSTSPHLPTPTSSPTVSPSSSRFMSSPIITEIGNAKTSAREDPHAGGSLQQRLKALASRERER</sequence>